<dbReference type="InterPro" id="IPR042572">
    <property type="entry name" value="Carn_acyl_trans_N"/>
</dbReference>
<proteinExistence type="inferred from homology"/>
<evidence type="ECO:0000256" key="6">
    <source>
        <dbReference type="ARBA" id="ARBA00023098"/>
    </source>
</evidence>
<sequence>MLHLAKLEGTVPVLNVSVRVIGKEAKFHKSATQSATSSTDRNYLQVSQVPTYHFQKSLPRLPVPKLEKTCERFLKSLTPLVSAEQHAKTADVLSRFQQNEGQVLHQELVEQNKRDKHTSYISGPWFDMYLKDRRPIVMTHNPFVAFNDDPRPEYNTQLLRAANLVVSSARFLRSLKDEVLEPEVYHLNPKKSDTESFRRFVRMLPESLSWYGAYWYKAFPLDMSQYHRLFNSTRIPRPEKDELYTDVNAKHLLVMRNGHFYIFDIFDRDGNLVDETEILAHLQYIQSLSEPPPSHPLGLLTTADRDTWTKARIQLINAADSNELQLQLLDGAAFCLCLDDEDLPDPIQLSRSFLFSDGTNRWFDKSFQLLVSKQGTAAVNFEHAWGDGVAIMRYFKELYKETTTNPFLHPQSVPAKVDSSRVVQKLDFKLDPFVKETIGRVREELTKKTDSLDMNYFESKQLNKCIAKEFKISPDSLMQLTIQLAQYQLTGKCVGTYESCSTSAFKHGRTETVRPCTTATHTVCKQMFERGSNATVQDIQAAIKECSNVHNQLTKEAAMGQGFDRHLFAMRKLAEAKGESPELFSDEGYRTMIYDILSTSTLPDPSVLIGGFCPVVPEGYGVGYAIQDEAAGFMVTAYKPQNNATAMVDSLGACLHDIHDVLEGKMPSRST</sequence>
<feature type="domain" description="Choline/carnitine acyltransferase" evidence="10">
    <location>
        <begin position="61"/>
        <end position="651"/>
    </location>
</feature>
<evidence type="ECO:0000259" key="10">
    <source>
        <dbReference type="Pfam" id="PF00755"/>
    </source>
</evidence>
<dbReference type="InterPro" id="IPR000542">
    <property type="entry name" value="Carn_acyl_trans"/>
</dbReference>
<comment type="caution">
    <text evidence="11">The sequence shown here is derived from an EMBL/GenBank/DDBJ whole genome shotgun (WGS) entry which is preliminary data.</text>
</comment>
<name>A0AAN9BF30_9CAEN</name>
<keyword evidence="7" id="KW-0012">Acyltransferase</keyword>
<dbReference type="Gene3D" id="3.30.559.10">
    <property type="entry name" value="Chloramphenicol acetyltransferase-like domain"/>
    <property type="match status" value="1"/>
</dbReference>
<evidence type="ECO:0000256" key="7">
    <source>
        <dbReference type="ARBA" id="ARBA00023315"/>
    </source>
</evidence>
<reference evidence="11 12" key="1">
    <citation type="submission" date="2024-02" db="EMBL/GenBank/DDBJ databases">
        <title>Chromosome-scale genome assembly of the rough periwinkle Littorina saxatilis.</title>
        <authorList>
            <person name="De Jode A."/>
            <person name="Faria R."/>
            <person name="Formenti G."/>
            <person name="Sims Y."/>
            <person name="Smith T.P."/>
            <person name="Tracey A."/>
            <person name="Wood J.M.D."/>
            <person name="Zagrodzka Z.B."/>
            <person name="Johannesson K."/>
            <person name="Butlin R.K."/>
            <person name="Leder E.H."/>
        </authorList>
    </citation>
    <scope>NUCLEOTIDE SEQUENCE [LARGE SCALE GENOMIC DNA]</scope>
    <source>
        <strain evidence="11">Snail1</strain>
        <tissue evidence="11">Muscle</tissue>
    </source>
</reference>
<dbReference type="PANTHER" id="PTHR22589">
    <property type="entry name" value="CARNITINE O-ACYLTRANSFERASE"/>
    <property type="match status" value="1"/>
</dbReference>
<organism evidence="11 12">
    <name type="scientific">Littorina saxatilis</name>
    <dbReference type="NCBI Taxonomy" id="31220"/>
    <lineage>
        <taxon>Eukaryota</taxon>
        <taxon>Metazoa</taxon>
        <taxon>Spiralia</taxon>
        <taxon>Lophotrochozoa</taxon>
        <taxon>Mollusca</taxon>
        <taxon>Gastropoda</taxon>
        <taxon>Caenogastropoda</taxon>
        <taxon>Littorinimorpha</taxon>
        <taxon>Littorinoidea</taxon>
        <taxon>Littorinidae</taxon>
        <taxon>Littorina</taxon>
    </lineage>
</organism>
<gene>
    <name evidence="11" type="ORF">V1264_020461</name>
</gene>
<evidence type="ECO:0000313" key="12">
    <source>
        <dbReference type="Proteomes" id="UP001374579"/>
    </source>
</evidence>
<comment type="similarity">
    <text evidence="2">Belongs to the carnitine/choline acetyltransferase family.</text>
</comment>
<dbReference type="Gene3D" id="3.30.559.70">
    <property type="entry name" value="Choline/Carnitine o-acyltransferase, domain 2"/>
    <property type="match status" value="1"/>
</dbReference>
<keyword evidence="6" id="KW-0443">Lipid metabolism</keyword>
<feature type="active site" description="Proton acceptor" evidence="9">
    <location>
        <position position="383"/>
    </location>
</feature>
<evidence type="ECO:0000256" key="2">
    <source>
        <dbReference type="ARBA" id="ARBA00005232"/>
    </source>
</evidence>
<dbReference type="Pfam" id="PF00755">
    <property type="entry name" value="Carn_acyltransf"/>
    <property type="match status" value="1"/>
</dbReference>
<dbReference type="Gene3D" id="1.10.275.20">
    <property type="entry name" value="Choline/Carnitine o-acyltransferase"/>
    <property type="match status" value="1"/>
</dbReference>
<evidence type="ECO:0000256" key="5">
    <source>
        <dbReference type="ARBA" id="ARBA00022832"/>
    </source>
</evidence>
<dbReference type="InterPro" id="IPR039551">
    <property type="entry name" value="Cho/carn_acyl_trans"/>
</dbReference>
<dbReference type="InterPro" id="IPR023213">
    <property type="entry name" value="CAT-like_dom_sf"/>
</dbReference>
<dbReference type="PANTHER" id="PTHR22589:SF16">
    <property type="entry name" value="CARNITINE O-PALMITOYLTRANSFERASE 2, MITOCHONDRIAL"/>
    <property type="match status" value="1"/>
</dbReference>
<dbReference type="Gene3D" id="1.20.1280.180">
    <property type="match status" value="1"/>
</dbReference>
<keyword evidence="5" id="KW-0276">Fatty acid metabolism</keyword>
<comment type="catalytic activity">
    <reaction evidence="8">
        <text>4,8-dimethylnonanoyl-CoA + (R)-carnitine = O-4,8-dimethylnonanoyl-(R)-carnitine + CoA</text>
        <dbReference type="Rhea" id="RHEA:44860"/>
        <dbReference type="ChEBI" id="CHEBI:16347"/>
        <dbReference type="ChEBI" id="CHEBI:57287"/>
        <dbReference type="ChEBI" id="CHEBI:77061"/>
        <dbReference type="ChEBI" id="CHEBI:84654"/>
    </reaction>
</comment>
<evidence type="ECO:0000256" key="3">
    <source>
        <dbReference type="ARBA" id="ARBA00022448"/>
    </source>
</evidence>
<evidence type="ECO:0000256" key="4">
    <source>
        <dbReference type="ARBA" id="ARBA00022679"/>
    </source>
</evidence>
<dbReference type="Proteomes" id="UP001374579">
    <property type="component" value="Unassembled WGS sequence"/>
</dbReference>
<dbReference type="InterPro" id="IPR042231">
    <property type="entry name" value="Cho/carn_acyl_trans_2"/>
</dbReference>
<dbReference type="GO" id="GO:0005739">
    <property type="term" value="C:mitochondrion"/>
    <property type="evidence" value="ECO:0007669"/>
    <property type="project" value="TreeGrafter"/>
</dbReference>
<keyword evidence="12" id="KW-1185">Reference proteome</keyword>
<evidence type="ECO:0000256" key="8">
    <source>
        <dbReference type="ARBA" id="ARBA00048999"/>
    </source>
</evidence>
<evidence type="ECO:0000256" key="1">
    <source>
        <dbReference type="ARBA" id="ARBA00005005"/>
    </source>
</evidence>
<accession>A0AAN9BF30</accession>
<dbReference type="GO" id="GO:0006635">
    <property type="term" value="P:fatty acid beta-oxidation"/>
    <property type="evidence" value="ECO:0007669"/>
    <property type="project" value="TreeGrafter"/>
</dbReference>
<comment type="pathway">
    <text evidence="1">Lipid metabolism; fatty acid beta-oxidation.</text>
</comment>
<dbReference type="GO" id="GO:0004095">
    <property type="term" value="F:carnitine O-palmitoyltransferase activity"/>
    <property type="evidence" value="ECO:0007669"/>
    <property type="project" value="TreeGrafter"/>
</dbReference>
<dbReference type="AlphaFoldDB" id="A0AAN9BF30"/>
<dbReference type="FunFam" id="1.20.1280.180:FF:000001">
    <property type="entry name" value="Carnitine O-palmitoyltransferase 2, mitochondrial"/>
    <property type="match status" value="1"/>
</dbReference>
<dbReference type="SUPFAM" id="SSF52777">
    <property type="entry name" value="CoA-dependent acyltransferases"/>
    <property type="match status" value="2"/>
</dbReference>
<evidence type="ECO:0000313" key="11">
    <source>
        <dbReference type="EMBL" id="KAK7102205.1"/>
    </source>
</evidence>
<keyword evidence="4" id="KW-0808">Transferase</keyword>
<dbReference type="EMBL" id="JBAMIC010000010">
    <property type="protein sequence ID" value="KAK7102205.1"/>
    <property type="molecule type" value="Genomic_DNA"/>
</dbReference>
<protein>
    <recommendedName>
        <fullName evidence="10">Choline/carnitine acyltransferase domain-containing protein</fullName>
    </recommendedName>
</protein>
<dbReference type="FunFam" id="1.10.275.20:FF:000001">
    <property type="entry name" value="carnitine O-palmitoyltransferase 2, mitochondrial"/>
    <property type="match status" value="1"/>
</dbReference>
<evidence type="ECO:0000256" key="9">
    <source>
        <dbReference type="PIRSR" id="PIRSR600542-1"/>
    </source>
</evidence>
<keyword evidence="3" id="KW-0813">Transport</keyword>